<proteinExistence type="inferred from homology"/>
<evidence type="ECO:0000256" key="7">
    <source>
        <dbReference type="ARBA" id="ARBA00022692"/>
    </source>
</evidence>
<dbReference type="InterPro" id="IPR000719">
    <property type="entry name" value="Prot_kinase_dom"/>
</dbReference>
<dbReference type="PANTHER" id="PTHR27002">
    <property type="entry name" value="RECEPTOR-LIKE SERINE/THREONINE-PROTEIN KINASE SD1-8"/>
    <property type="match status" value="1"/>
</dbReference>
<evidence type="ECO:0000256" key="9">
    <source>
        <dbReference type="ARBA" id="ARBA00022741"/>
    </source>
</evidence>
<keyword evidence="19" id="KW-1185">Reference proteome</keyword>
<comment type="similarity">
    <text evidence="2">In the N-terminal section; belongs to the leguminous lectin family.</text>
</comment>
<evidence type="ECO:0000256" key="4">
    <source>
        <dbReference type="ARBA" id="ARBA00022475"/>
    </source>
</evidence>
<evidence type="ECO:0000256" key="13">
    <source>
        <dbReference type="ARBA" id="ARBA00023136"/>
    </source>
</evidence>
<keyword evidence="14" id="KW-0675">Receptor</keyword>
<keyword evidence="5" id="KW-0723">Serine/threonine-protein kinase</keyword>
<evidence type="ECO:0000256" key="10">
    <source>
        <dbReference type="ARBA" id="ARBA00022777"/>
    </source>
</evidence>
<evidence type="ECO:0000256" key="12">
    <source>
        <dbReference type="ARBA" id="ARBA00022989"/>
    </source>
</evidence>
<evidence type="ECO:0000256" key="15">
    <source>
        <dbReference type="ARBA" id="ARBA00023180"/>
    </source>
</evidence>
<evidence type="ECO:0000259" key="17">
    <source>
        <dbReference type="PROSITE" id="PS50011"/>
    </source>
</evidence>
<dbReference type="PANTHER" id="PTHR27002:SF1050">
    <property type="entry name" value="CYSTEINE-RICH RECEPTOR-LIKE PROTEIN KINASE 5"/>
    <property type="match status" value="1"/>
</dbReference>
<dbReference type="AlphaFoldDB" id="A0ABC9CIJ3"/>
<keyword evidence="11" id="KW-0067">ATP-binding</keyword>
<dbReference type="Gene3D" id="1.10.510.10">
    <property type="entry name" value="Transferase(Phosphotransferase) domain 1"/>
    <property type="match status" value="1"/>
</dbReference>
<keyword evidence="12 16" id="KW-1133">Transmembrane helix</keyword>
<dbReference type="SMART" id="SM00220">
    <property type="entry name" value="S_TKc"/>
    <property type="match status" value="1"/>
</dbReference>
<keyword evidence="9" id="KW-0547">Nucleotide-binding</keyword>
<evidence type="ECO:0000256" key="1">
    <source>
        <dbReference type="ARBA" id="ARBA00004251"/>
    </source>
</evidence>
<keyword evidence="13 16" id="KW-0472">Membrane</keyword>
<protein>
    <recommendedName>
        <fullName evidence="17">Protein kinase domain-containing protein</fullName>
    </recommendedName>
</protein>
<dbReference type="InterPro" id="IPR011009">
    <property type="entry name" value="Kinase-like_dom_sf"/>
</dbReference>
<keyword evidence="8" id="KW-0732">Signal</keyword>
<dbReference type="Proteomes" id="UP001497457">
    <property type="component" value="Chromosome 3rd"/>
</dbReference>
<gene>
    <name evidence="18" type="ORF">URODEC1_LOCUS75527</name>
</gene>
<evidence type="ECO:0000256" key="14">
    <source>
        <dbReference type="ARBA" id="ARBA00023170"/>
    </source>
</evidence>
<dbReference type="GO" id="GO:0004674">
    <property type="term" value="F:protein serine/threonine kinase activity"/>
    <property type="evidence" value="ECO:0007669"/>
    <property type="project" value="UniProtKB-KW"/>
</dbReference>
<dbReference type="InterPro" id="IPR008271">
    <property type="entry name" value="Ser/Thr_kinase_AS"/>
</dbReference>
<feature type="domain" description="Protein kinase" evidence="17">
    <location>
        <begin position="183"/>
        <end position="428"/>
    </location>
</feature>
<evidence type="ECO:0000313" key="18">
    <source>
        <dbReference type="EMBL" id="CAL5020679.1"/>
    </source>
</evidence>
<evidence type="ECO:0000256" key="11">
    <source>
        <dbReference type="ARBA" id="ARBA00022840"/>
    </source>
</evidence>
<dbReference type="GO" id="GO:0005886">
    <property type="term" value="C:plasma membrane"/>
    <property type="evidence" value="ECO:0007669"/>
    <property type="project" value="UniProtKB-SubCell"/>
</dbReference>
<evidence type="ECO:0000256" key="8">
    <source>
        <dbReference type="ARBA" id="ARBA00022729"/>
    </source>
</evidence>
<dbReference type="PROSITE" id="PS50011">
    <property type="entry name" value="PROTEIN_KINASE_DOM"/>
    <property type="match status" value="1"/>
</dbReference>
<keyword evidence="7 16" id="KW-0812">Transmembrane</keyword>
<keyword evidence="15" id="KW-0325">Glycoprotein</keyword>
<dbReference type="EMBL" id="OZ075113">
    <property type="protein sequence ID" value="CAL5020679.1"/>
    <property type="molecule type" value="Genomic_DNA"/>
</dbReference>
<name>A0ABC9CIJ3_9POAL</name>
<dbReference type="PROSITE" id="PS00108">
    <property type="entry name" value="PROTEIN_KINASE_ST"/>
    <property type="match status" value="1"/>
</dbReference>
<evidence type="ECO:0000256" key="2">
    <source>
        <dbReference type="ARBA" id="ARBA00008536"/>
    </source>
</evidence>
<evidence type="ECO:0000256" key="6">
    <source>
        <dbReference type="ARBA" id="ARBA00022679"/>
    </source>
</evidence>
<comment type="subcellular location">
    <subcellularLocation>
        <location evidence="1">Cell membrane</location>
        <topology evidence="1">Single-pass type I membrane protein</topology>
    </subcellularLocation>
</comment>
<dbReference type="Pfam" id="PF00069">
    <property type="entry name" value="Pkinase"/>
    <property type="match status" value="1"/>
</dbReference>
<reference evidence="18 19" key="2">
    <citation type="submission" date="2024-10" db="EMBL/GenBank/DDBJ databases">
        <authorList>
            <person name="Ryan C."/>
        </authorList>
    </citation>
    <scope>NUCLEOTIDE SEQUENCE [LARGE SCALE GENOMIC DNA]</scope>
</reference>
<organism evidence="18 19">
    <name type="scientific">Urochloa decumbens</name>
    <dbReference type="NCBI Taxonomy" id="240449"/>
    <lineage>
        <taxon>Eukaryota</taxon>
        <taxon>Viridiplantae</taxon>
        <taxon>Streptophyta</taxon>
        <taxon>Embryophyta</taxon>
        <taxon>Tracheophyta</taxon>
        <taxon>Spermatophyta</taxon>
        <taxon>Magnoliopsida</taxon>
        <taxon>Liliopsida</taxon>
        <taxon>Poales</taxon>
        <taxon>Poaceae</taxon>
        <taxon>PACMAD clade</taxon>
        <taxon>Panicoideae</taxon>
        <taxon>Panicodae</taxon>
        <taxon>Paniceae</taxon>
        <taxon>Melinidinae</taxon>
        <taxon>Urochloa</taxon>
    </lineage>
</organism>
<evidence type="ECO:0000256" key="5">
    <source>
        <dbReference type="ARBA" id="ARBA00022527"/>
    </source>
</evidence>
<dbReference type="Gene3D" id="3.30.200.20">
    <property type="entry name" value="Phosphorylase Kinase, domain 1"/>
    <property type="match status" value="1"/>
</dbReference>
<evidence type="ECO:0000256" key="3">
    <source>
        <dbReference type="ARBA" id="ARBA00010217"/>
    </source>
</evidence>
<sequence>MLVYEGCLLRYSNASFFGVPGTWDPVPVPNDTNLTQPEQFMSQLNVLMDDLTRKAAYGSPRKEGGRIFVRRCWVRFEIYPFYNEQAAEAAMSPTPPPVNGSDLSRPQRLGSNRMIRTALLVSIPVAVAMIVLLPVAVYLFKRRRKPHNNVQIASATHGDGEETRSSESLLYDLSTLRAATDNFSEENKLGEGGFGPVYKGTLQNGQQVAVKRLSAASQQGQAEMKNEIVLQQEPRQDPLRSCTAKRANLGTESQRYKIIEGIGRGLLYLHEDSRLTIIHRDLKASNILLDADMNPKISDFGLARLFNMDSSVGNTKRIAGTYRYMAPEYALRGIFSTKSDVYSYGVLVLEIVTGRRPSENLINFVWGHWSRGSVPQLLEGCPAGDDGPGPQETLRCIHAGLLCVQDDPQLRPSMASVVVMLNSRSITLPAPTKPAFAFVMNPAAPQEPSINDASVSDLNPR</sequence>
<accession>A0ABC9CIJ3</accession>
<comment type="similarity">
    <text evidence="3">In the C-terminal section; belongs to the protein kinase superfamily. Ser/Thr protein kinase family.</text>
</comment>
<dbReference type="GO" id="GO:0002229">
    <property type="term" value="P:defense response to oomycetes"/>
    <property type="evidence" value="ECO:0007669"/>
    <property type="project" value="UniProtKB-ARBA"/>
</dbReference>
<reference evidence="19" key="1">
    <citation type="submission" date="2024-06" db="EMBL/GenBank/DDBJ databases">
        <authorList>
            <person name="Ryan C."/>
        </authorList>
    </citation>
    <scope>NUCLEOTIDE SEQUENCE [LARGE SCALE GENOMIC DNA]</scope>
</reference>
<dbReference type="SUPFAM" id="SSF56112">
    <property type="entry name" value="Protein kinase-like (PK-like)"/>
    <property type="match status" value="1"/>
</dbReference>
<feature type="transmembrane region" description="Helical" evidence="16">
    <location>
        <begin position="118"/>
        <end position="140"/>
    </location>
</feature>
<keyword evidence="4" id="KW-1003">Cell membrane</keyword>
<evidence type="ECO:0000256" key="16">
    <source>
        <dbReference type="SAM" id="Phobius"/>
    </source>
</evidence>
<evidence type="ECO:0000313" key="19">
    <source>
        <dbReference type="Proteomes" id="UP001497457"/>
    </source>
</evidence>
<keyword evidence="6" id="KW-0808">Transferase</keyword>
<dbReference type="FunFam" id="1.10.510.10:FF:000240">
    <property type="entry name" value="Lectin-domain containing receptor kinase A4.3"/>
    <property type="match status" value="1"/>
</dbReference>
<keyword evidence="10" id="KW-0418">Kinase</keyword>
<dbReference type="GO" id="GO:0005524">
    <property type="term" value="F:ATP binding"/>
    <property type="evidence" value="ECO:0007669"/>
    <property type="project" value="UniProtKB-KW"/>
</dbReference>